<name>A0A179D219_9BACT</name>
<protein>
    <submittedName>
        <fullName evidence="1">Uncharacterized protein</fullName>
    </submittedName>
</protein>
<comment type="caution">
    <text evidence="1">The sequence shown here is derived from an EMBL/GenBank/DDBJ whole genome shotgun (WGS) entry which is preliminary data.</text>
</comment>
<dbReference type="EMBL" id="LWLG01000017">
    <property type="protein sequence ID" value="OAQ20033.1"/>
    <property type="molecule type" value="Genomic_DNA"/>
</dbReference>
<accession>A0A179D219</accession>
<dbReference type="Proteomes" id="UP000078390">
    <property type="component" value="Unassembled WGS sequence"/>
</dbReference>
<dbReference type="AlphaFoldDB" id="A0A179D219"/>
<dbReference type="RefSeq" id="WP_068671584.1">
    <property type="nucleotide sequence ID" value="NZ_LWLG01000017.1"/>
</dbReference>
<organism evidence="1 2">
    <name type="scientific">Thermosulfurimonas dismutans</name>
    <dbReference type="NCBI Taxonomy" id="999894"/>
    <lineage>
        <taxon>Bacteria</taxon>
        <taxon>Pseudomonadati</taxon>
        <taxon>Thermodesulfobacteriota</taxon>
        <taxon>Thermodesulfobacteria</taxon>
        <taxon>Thermodesulfobacteriales</taxon>
        <taxon>Thermodesulfobacteriaceae</taxon>
        <taxon>Thermosulfurimonas</taxon>
    </lineage>
</organism>
<evidence type="ECO:0000313" key="2">
    <source>
        <dbReference type="Proteomes" id="UP000078390"/>
    </source>
</evidence>
<dbReference type="STRING" id="999894.TDIS_1852"/>
<sequence>MEIEEIFKDEIINEAKVLVSEYKFSLDGISKTITIKIYKNIRTGYYEFYQSHFIHTPLQAGPYITSRPWNDTEDLALNQAISGFTQFYNAAIKNGYKPDDSWLVENKDFK</sequence>
<gene>
    <name evidence="1" type="ORF">TDIS_1852</name>
</gene>
<keyword evidence="2" id="KW-1185">Reference proteome</keyword>
<proteinExistence type="predicted"/>
<dbReference type="OrthoDB" id="7062241at2"/>
<evidence type="ECO:0000313" key="1">
    <source>
        <dbReference type="EMBL" id="OAQ20033.1"/>
    </source>
</evidence>
<reference evidence="1 2" key="1">
    <citation type="submission" date="2016-04" db="EMBL/GenBank/DDBJ databases">
        <title>Genome analysis of Thermosulfurimonas dismutans, the first thermophilic sulfur-disproportionating bacterium of the phylum Thermodesulfobacteria.</title>
        <authorList>
            <person name="Mardanov A.V."/>
            <person name="Beletsky A.V."/>
            <person name="Kadnikov V.V."/>
            <person name="Slobodkin A.I."/>
            <person name="Ravin N.V."/>
        </authorList>
    </citation>
    <scope>NUCLEOTIDE SEQUENCE [LARGE SCALE GENOMIC DNA]</scope>
    <source>
        <strain evidence="1 2">S95</strain>
    </source>
</reference>